<evidence type="ECO:0000256" key="4">
    <source>
        <dbReference type="ARBA" id="ARBA00023125"/>
    </source>
</evidence>
<feature type="domain" description="HTH dtxR-type" evidence="7">
    <location>
        <begin position="11"/>
        <end position="72"/>
    </location>
</feature>
<evidence type="ECO:0000256" key="3">
    <source>
        <dbReference type="ARBA" id="ARBA00023015"/>
    </source>
</evidence>
<gene>
    <name evidence="8" type="ordered locus">Sfum_3768</name>
</gene>
<dbReference type="InterPro" id="IPR036388">
    <property type="entry name" value="WH-like_DNA-bd_sf"/>
</dbReference>
<proteinExistence type="inferred from homology"/>
<dbReference type="Gene3D" id="1.10.60.10">
    <property type="entry name" value="Iron dependent repressor, metal binding and dimerisation domain"/>
    <property type="match status" value="1"/>
</dbReference>
<dbReference type="InterPro" id="IPR036421">
    <property type="entry name" value="Fe_dep_repressor_sf"/>
</dbReference>
<evidence type="ECO:0000313" key="9">
    <source>
        <dbReference type="Proteomes" id="UP000001784"/>
    </source>
</evidence>
<dbReference type="SMART" id="SM00529">
    <property type="entry name" value="HTH_DTXR"/>
    <property type="match status" value="1"/>
</dbReference>
<dbReference type="InterPro" id="IPR001367">
    <property type="entry name" value="Fe_dep_repressor"/>
</dbReference>
<dbReference type="GO" id="GO:0003677">
    <property type="term" value="F:DNA binding"/>
    <property type="evidence" value="ECO:0007669"/>
    <property type="project" value="UniProtKB-KW"/>
</dbReference>
<dbReference type="PANTHER" id="PTHR33238:SF7">
    <property type="entry name" value="IRON-DEPENDENT TRANSCRIPTIONAL REGULATOR"/>
    <property type="match status" value="1"/>
</dbReference>
<dbReference type="Gene3D" id="1.10.10.10">
    <property type="entry name" value="Winged helix-like DNA-binding domain superfamily/Winged helix DNA-binding domain"/>
    <property type="match status" value="1"/>
</dbReference>
<evidence type="ECO:0000259" key="7">
    <source>
        <dbReference type="PROSITE" id="PS50944"/>
    </source>
</evidence>
<dbReference type="AlphaFoldDB" id="A0LPT5"/>
<dbReference type="InterPro" id="IPR036390">
    <property type="entry name" value="WH_DNA-bd_sf"/>
</dbReference>
<keyword evidence="3" id="KW-0805">Transcription regulation</keyword>
<dbReference type="SUPFAM" id="SSF46785">
    <property type="entry name" value="Winged helix' DNA-binding domain"/>
    <property type="match status" value="1"/>
</dbReference>
<evidence type="ECO:0000256" key="1">
    <source>
        <dbReference type="ARBA" id="ARBA00007871"/>
    </source>
</evidence>
<evidence type="ECO:0000256" key="2">
    <source>
        <dbReference type="ARBA" id="ARBA00022386"/>
    </source>
</evidence>
<dbReference type="Proteomes" id="UP000001784">
    <property type="component" value="Chromosome"/>
</dbReference>
<dbReference type="STRING" id="335543.Sfum_3768"/>
<evidence type="ECO:0000256" key="6">
    <source>
        <dbReference type="ARBA" id="ARBA00025185"/>
    </source>
</evidence>
<dbReference type="GO" id="GO:0046914">
    <property type="term" value="F:transition metal ion binding"/>
    <property type="evidence" value="ECO:0007669"/>
    <property type="project" value="InterPro"/>
</dbReference>
<protein>
    <recommendedName>
        <fullName evidence="2">Transcriptional regulator MntR</fullName>
    </recommendedName>
</protein>
<dbReference type="KEGG" id="sfu:Sfum_3768"/>
<name>A0LPT5_SYNFM</name>
<keyword evidence="5" id="KW-0804">Transcription</keyword>
<dbReference type="InterPro" id="IPR022689">
    <property type="entry name" value="Iron_dep_repressor"/>
</dbReference>
<organism evidence="8 9">
    <name type="scientific">Syntrophobacter fumaroxidans (strain DSM 10017 / MPOB)</name>
    <dbReference type="NCBI Taxonomy" id="335543"/>
    <lineage>
        <taxon>Bacteria</taxon>
        <taxon>Pseudomonadati</taxon>
        <taxon>Thermodesulfobacteriota</taxon>
        <taxon>Syntrophobacteria</taxon>
        <taxon>Syntrophobacterales</taxon>
        <taxon>Syntrophobacteraceae</taxon>
        <taxon>Syntrophobacter</taxon>
    </lineage>
</organism>
<dbReference type="HOGENOM" id="CLU_069532_3_0_7"/>
<dbReference type="EMBL" id="CP000478">
    <property type="protein sequence ID" value="ABK19437.1"/>
    <property type="molecule type" value="Genomic_DNA"/>
</dbReference>
<reference evidence="8 9" key="1">
    <citation type="submission" date="2006-10" db="EMBL/GenBank/DDBJ databases">
        <title>Complete sequence of Syntrophobacter fumaroxidans MPOB.</title>
        <authorList>
            <consortium name="US DOE Joint Genome Institute"/>
            <person name="Copeland A."/>
            <person name="Lucas S."/>
            <person name="Lapidus A."/>
            <person name="Barry K."/>
            <person name="Detter J.C."/>
            <person name="Glavina del Rio T."/>
            <person name="Hammon N."/>
            <person name="Israni S."/>
            <person name="Pitluck S."/>
            <person name="Goltsman E.G."/>
            <person name="Martinez M."/>
            <person name="Schmutz J."/>
            <person name="Larimer F."/>
            <person name="Land M."/>
            <person name="Hauser L."/>
            <person name="Kyrpides N."/>
            <person name="Kim E."/>
            <person name="Boone D.R."/>
            <person name="Brockman F."/>
            <person name="Culley D."/>
            <person name="Ferry J."/>
            <person name="Gunsalus R."/>
            <person name="McInerney M.J."/>
            <person name="Morrison M."/>
            <person name="Plugge C."/>
            <person name="Rohlin L."/>
            <person name="Scholten J."/>
            <person name="Sieber J."/>
            <person name="Stams A.J.M."/>
            <person name="Worm P."/>
            <person name="Henstra A.M."/>
            <person name="Richardson P."/>
        </authorList>
    </citation>
    <scope>NUCLEOTIDE SEQUENCE [LARGE SCALE GENOMIC DNA]</scope>
    <source>
        <strain evidence="9">DSM 10017 / MPOB</strain>
    </source>
</reference>
<dbReference type="InParanoid" id="A0LPT5"/>
<comment type="function">
    <text evidence="6">In the presence of manganese, represses expression of mntH and mntS. Up-regulates expression of mntP.</text>
</comment>
<dbReference type="OrthoDB" id="9791355at2"/>
<evidence type="ECO:0000313" key="8">
    <source>
        <dbReference type="EMBL" id="ABK19437.1"/>
    </source>
</evidence>
<keyword evidence="9" id="KW-1185">Reference proteome</keyword>
<comment type="similarity">
    <text evidence="1">Belongs to the DtxR/MntR family.</text>
</comment>
<dbReference type="PANTHER" id="PTHR33238">
    <property type="entry name" value="IRON (METAL) DEPENDENT REPRESSOR, DTXR FAMILY"/>
    <property type="match status" value="1"/>
</dbReference>
<accession>A0LPT5</accession>
<dbReference type="SUPFAM" id="SSF47979">
    <property type="entry name" value="Iron-dependent repressor protein, dimerization domain"/>
    <property type="match status" value="1"/>
</dbReference>
<dbReference type="eggNOG" id="COG1321">
    <property type="taxonomic scope" value="Bacteria"/>
</dbReference>
<dbReference type="GO" id="GO:0003700">
    <property type="term" value="F:DNA-binding transcription factor activity"/>
    <property type="evidence" value="ECO:0007669"/>
    <property type="project" value="InterPro"/>
</dbReference>
<dbReference type="InterPro" id="IPR050536">
    <property type="entry name" value="DtxR_MntR_Metal-Reg"/>
</dbReference>
<dbReference type="RefSeq" id="WP_011700561.1">
    <property type="nucleotide sequence ID" value="NC_008554.1"/>
</dbReference>
<keyword evidence="4" id="KW-0238">DNA-binding</keyword>
<dbReference type="InterPro" id="IPR022687">
    <property type="entry name" value="HTH_DTXR"/>
</dbReference>
<dbReference type="GO" id="GO:0046983">
    <property type="term" value="F:protein dimerization activity"/>
    <property type="evidence" value="ECO:0007669"/>
    <property type="project" value="InterPro"/>
</dbReference>
<dbReference type="Pfam" id="PF02742">
    <property type="entry name" value="Fe_dep_repr_C"/>
    <property type="match status" value="1"/>
</dbReference>
<evidence type="ECO:0000256" key="5">
    <source>
        <dbReference type="ARBA" id="ARBA00023163"/>
    </source>
</evidence>
<dbReference type="PROSITE" id="PS50944">
    <property type="entry name" value="HTH_DTXR"/>
    <property type="match status" value="1"/>
</dbReference>
<dbReference type="FunCoup" id="A0LPT5">
    <property type="interactions" value="23"/>
</dbReference>
<dbReference type="Pfam" id="PF01325">
    <property type="entry name" value="Fe_dep_repress"/>
    <property type="match status" value="1"/>
</dbReference>
<sequence length="177" mass="19920">MLPDDEFHDDLSASLEDYLEVIFHLEQSNRVARAKDIADQMSVQRASVTGALKALAARGLINYSPYSYITLTTAGRDIARDVIHRHDTLKEFFVTALQLSAEEAEANACRIEHAIAPLAVERLVRFLEFINACPRTGKDWFDAFARYCTRGARTSNCEQCLKDCFERNSAPDGKDDD</sequence>